<organism evidence="3 4">
    <name type="scientific">Trichinella zimbabwensis</name>
    <dbReference type="NCBI Taxonomy" id="268475"/>
    <lineage>
        <taxon>Eukaryota</taxon>
        <taxon>Metazoa</taxon>
        <taxon>Ecdysozoa</taxon>
        <taxon>Nematoda</taxon>
        <taxon>Enoplea</taxon>
        <taxon>Dorylaimia</taxon>
        <taxon>Trichinellida</taxon>
        <taxon>Trichinellidae</taxon>
        <taxon>Trichinella</taxon>
    </lineage>
</organism>
<gene>
    <name evidence="1" type="ORF">T11_14343</name>
    <name evidence="2" type="ORF">T11_16092</name>
    <name evidence="3" type="ORF">T11_8487</name>
</gene>
<dbReference type="EMBL" id="JYDP01000216">
    <property type="protein sequence ID" value="KRZ02781.1"/>
    <property type="molecule type" value="Genomic_DNA"/>
</dbReference>
<name>A0A0V1GX63_9BILA</name>
<dbReference type="STRING" id="268475.A0A0V1GX63"/>
<accession>A0A0V1GX63</accession>
<dbReference type="Proteomes" id="UP000055024">
    <property type="component" value="Unassembled WGS sequence"/>
</dbReference>
<protein>
    <recommendedName>
        <fullName evidence="5">Integrase catalytic domain-containing protein</fullName>
    </recommendedName>
</protein>
<sequence length="118" mass="13894">MVVTAIHLELVPDVTVDSFLRAWRRFISRRSRPSRNRKLVQHQLAEEGIEWKFINERAPWCGGYWERLVRTIKVALCKVLGRCHVKCDELRTVLCEIKARINDRLLTIVSDRPDEQLA</sequence>
<evidence type="ECO:0008006" key="5">
    <source>
        <dbReference type="Google" id="ProtNLM"/>
    </source>
</evidence>
<reference evidence="3 4" key="1">
    <citation type="submission" date="2015-01" db="EMBL/GenBank/DDBJ databases">
        <title>Evolution of Trichinella species and genotypes.</title>
        <authorList>
            <person name="Korhonen P.K."/>
            <person name="Edoardo P."/>
            <person name="Giuseppe L.R."/>
            <person name="Gasser R.B."/>
        </authorList>
    </citation>
    <scope>NUCLEOTIDE SEQUENCE [LARGE SCALE GENOMIC DNA]</scope>
    <source>
        <strain evidence="3">ISS1029</strain>
    </source>
</reference>
<dbReference type="Gene3D" id="3.30.420.10">
    <property type="entry name" value="Ribonuclease H-like superfamily/Ribonuclease H"/>
    <property type="match status" value="1"/>
</dbReference>
<dbReference type="EMBL" id="JYDP01000293">
    <property type="protein sequence ID" value="KRZ01397.1"/>
    <property type="molecule type" value="Genomic_DNA"/>
</dbReference>
<evidence type="ECO:0000313" key="1">
    <source>
        <dbReference type="EMBL" id="KRZ00519.1"/>
    </source>
</evidence>
<dbReference type="OrthoDB" id="5871302at2759"/>
<dbReference type="InterPro" id="IPR012337">
    <property type="entry name" value="RNaseH-like_sf"/>
</dbReference>
<dbReference type="EMBL" id="JYDP01000458">
    <property type="protein sequence ID" value="KRZ00519.1"/>
    <property type="molecule type" value="Genomic_DNA"/>
</dbReference>
<evidence type="ECO:0000313" key="2">
    <source>
        <dbReference type="EMBL" id="KRZ01397.1"/>
    </source>
</evidence>
<dbReference type="GO" id="GO:0003676">
    <property type="term" value="F:nucleic acid binding"/>
    <property type="evidence" value="ECO:0007669"/>
    <property type="project" value="InterPro"/>
</dbReference>
<dbReference type="AlphaFoldDB" id="A0A0V1GX63"/>
<evidence type="ECO:0000313" key="4">
    <source>
        <dbReference type="Proteomes" id="UP000055024"/>
    </source>
</evidence>
<comment type="caution">
    <text evidence="3">The sequence shown here is derived from an EMBL/GenBank/DDBJ whole genome shotgun (WGS) entry which is preliminary data.</text>
</comment>
<dbReference type="PANTHER" id="PTHR47331:SF1">
    <property type="entry name" value="GAG-LIKE PROTEIN"/>
    <property type="match status" value="1"/>
</dbReference>
<evidence type="ECO:0000313" key="3">
    <source>
        <dbReference type="EMBL" id="KRZ02781.1"/>
    </source>
</evidence>
<dbReference type="PANTHER" id="PTHR47331">
    <property type="entry name" value="PHD-TYPE DOMAIN-CONTAINING PROTEIN"/>
    <property type="match status" value="1"/>
</dbReference>
<dbReference type="InterPro" id="IPR036397">
    <property type="entry name" value="RNaseH_sf"/>
</dbReference>
<dbReference type="SUPFAM" id="SSF53098">
    <property type="entry name" value="Ribonuclease H-like"/>
    <property type="match status" value="1"/>
</dbReference>
<keyword evidence="4" id="KW-1185">Reference proteome</keyword>
<proteinExistence type="predicted"/>